<dbReference type="EMBL" id="JAUEPU010000060">
    <property type="protein sequence ID" value="KAK0483060.1"/>
    <property type="molecule type" value="Genomic_DNA"/>
</dbReference>
<dbReference type="Proteomes" id="UP001175228">
    <property type="component" value="Unassembled WGS sequence"/>
</dbReference>
<gene>
    <name evidence="1" type="ORF">EDD18DRAFT_753214</name>
</gene>
<sequence length="187" mass="21130">MLSRQIFVGRTSSGRPQIHCYTQPPPNLCRIPLHRTRLQREEYPEKLPRPSNRRDSAPPKITFMSLLSYVGCGRGLTLTDVSSSARAPIRLHPAPHIPTLAYIPSNDPAWLRCRRTMKTQNGRQSRDRVLVGVKLQDRSSDCHLEIVPIILRGRAAGTHWCRSLITDTIVLGLYSSRLGVYLGDLQL</sequence>
<evidence type="ECO:0000313" key="1">
    <source>
        <dbReference type="EMBL" id="KAK0483060.1"/>
    </source>
</evidence>
<proteinExistence type="predicted"/>
<evidence type="ECO:0000313" key="2">
    <source>
        <dbReference type="Proteomes" id="UP001175228"/>
    </source>
</evidence>
<dbReference type="AlphaFoldDB" id="A0AA39UKY7"/>
<accession>A0AA39UKY7</accession>
<keyword evidence="2" id="KW-1185">Reference proteome</keyword>
<organism evidence="1 2">
    <name type="scientific">Armillaria luteobubalina</name>
    <dbReference type="NCBI Taxonomy" id="153913"/>
    <lineage>
        <taxon>Eukaryota</taxon>
        <taxon>Fungi</taxon>
        <taxon>Dikarya</taxon>
        <taxon>Basidiomycota</taxon>
        <taxon>Agaricomycotina</taxon>
        <taxon>Agaricomycetes</taxon>
        <taxon>Agaricomycetidae</taxon>
        <taxon>Agaricales</taxon>
        <taxon>Marasmiineae</taxon>
        <taxon>Physalacriaceae</taxon>
        <taxon>Armillaria</taxon>
    </lineage>
</organism>
<comment type="caution">
    <text evidence="1">The sequence shown here is derived from an EMBL/GenBank/DDBJ whole genome shotgun (WGS) entry which is preliminary data.</text>
</comment>
<protein>
    <submittedName>
        <fullName evidence="1">Uncharacterized protein</fullName>
    </submittedName>
</protein>
<reference evidence="1" key="1">
    <citation type="submission" date="2023-06" db="EMBL/GenBank/DDBJ databases">
        <authorList>
            <consortium name="Lawrence Berkeley National Laboratory"/>
            <person name="Ahrendt S."/>
            <person name="Sahu N."/>
            <person name="Indic B."/>
            <person name="Wong-Bajracharya J."/>
            <person name="Merenyi Z."/>
            <person name="Ke H.-M."/>
            <person name="Monk M."/>
            <person name="Kocsube S."/>
            <person name="Drula E."/>
            <person name="Lipzen A."/>
            <person name="Balint B."/>
            <person name="Henrissat B."/>
            <person name="Andreopoulos B."/>
            <person name="Martin F.M."/>
            <person name="Harder C.B."/>
            <person name="Rigling D."/>
            <person name="Ford K.L."/>
            <person name="Foster G.D."/>
            <person name="Pangilinan J."/>
            <person name="Papanicolaou A."/>
            <person name="Barry K."/>
            <person name="LaButti K."/>
            <person name="Viragh M."/>
            <person name="Koriabine M."/>
            <person name="Yan M."/>
            <person name="Riley R."/>
            <person name="Champramary S."/>
            <person name="Plett K.L."/>
            <person name="Tsai I.J."/>
            <person name="Slot J."/>
            <person name="Sipos G."/>
            <person name="Plett J."/>
            <person name="Nagy L.G."/>
            <person name="Grigoriev I.V."/>
        </authorList>
    </citation>
    <scope>NUCLEOTIDE SEQUENCE</scope>
    <source>
        <strain evidence="1">HWK02</strain>
    </source>
</reference>
<name>A0AA39UKY7_9AGAR</name>